<dbReference type="AlphaFoldDB" id="A0A5T0J722"/>
<name>A0A5T0J722_CAMCO</name>
<organism evidence="1">
    <name type="scientific">Campylobacter coli</name>
    <dbReference type="NCBI Taxonomy" id="195"/>
    <lineage>
        <taxon>Bacteria</taxon>
        <taxon>Pseudomonadati</taxon>
        <taxon>Campylobacterota</taxon>
        <taxon>Epsilonproteobacteria</taxon>
        <taxon>Campylobacterales</taxon>
        <taxon>Campylobacteraceae</taxon>
        <taxon>Campylobacter</taxon>
    </lineage>
</organism>
<evidence type="ECO:0000313" key="1">
    <source>
        <dbReference type="EMBL" id="EAJ9572494.1"/>
    </source>
</evidence>
<comment type="caution">
    <text evidence="1">The sequence shown here is derived from an EMBL/GenBank/DDBJ whole genome shotgun (WGS) entry which is preliminary data.</text>
</comment>
<proteinExistence type="predicted"/>
<accession>A0A5T0J722</accession>
<gene>
    <name evidence="1" type="ORF">E5B80_08915</name>
</gene>
<dbReference type="EMBL" id="AACCAN010000032">
    <property type="protein sequence ID" value="EAJ9572494.1"/>
    <property type="molecule type" value="Genomic_DNA"/>
</dbReference>
<sequence>MTSVLLSQSLHAISIGGKYEFFANKDLSIPVINTNKALNASKKYYLIFECEFVKSFSYKSATQGRGIFVDDKLFTTVVSTTSGTKGQKITYQGWVKGSKIKHVNLDASWTHSPASQTHIKTTKFELYYN</sequence>
<protein>
    <submittedName>
        <fullName evidence="1">Uncharacterized protein</fullName>
    </submittedName>
</protein>
<reference evidence="1" key="1">
    <citation type="submission" date="2019-04" db="EMBL/GenBank/DDBJ databases">
        <authorList>
            <consortium name="NARMS: The National Antimicrobial Resistance Monitoring System"/>
        </authorList>
    </citation>
    <scope>NUCLEOTIDE SEQUENCE</scope>
    <source>
        <strain evidence="1">FSIS11918609</strain>
    </source>
</reference>